<evidence type="ECO:0000313" key="8">
    <source>
        <dbReference type="EMBL" id="UWZ52759.1"/>
    </source>
</evidence>
<dbReference type="RefSeq" id="WP_162189796.1">
    <property type="nucleotide sequence ID" value="NZ_CP073767.1"/>
</dbReference>
<keyword evidence="9" id="KW-1185">Reference proteome</keyword>
<proteinExistence type="inferred from homology"/>
<dbReference type="Gene3D" id="1.10.1740.10">
    <property type="match status" value="1"/>
</dbReference>
<evidence type="ECO:0000256" key="3">
    <source>
        <dbReference type="ARBA" id="ARBA00023082"/>
    </source>
</evidence>
<dbReference type="GO" id="GO:0003677">
    <property type="term" value="F:DNA binding"/>
    <property type="evidence" value="ECO:0007669"/>
    <property type="project" value="UniProtKB-KW"/>
</dbReference>
<dbReference type="AlphaFoldDB" id="A0A9Q9IG44"/>
<evidence type="ECO:0000313" key="9">
    <source>
        <dbReference type="Proteomes" id="UP001058003"/>
    </source>
</evidence>
<keyword evidence="5" id="KW-0804">Transcription</keyword>
<dbReference type="InterPro" id="IPR007627">
    <property type="entry name" value="RNA_pol_sigma70_r2"/>
</dbReference>
<evidence type="ECO:0000256" key="5">
    <source>
        <dbReference type="ARBA" id="ARBA00023163"/>
    </source>
</evidence>
<dbReference type="Proteomes" id="UP001058003">
    <property type="component" value="Chromosome"/>
</dbReference>
<dbReference type="CDD" id="cd06171">
    <property type="entry name" value="Sigma70_r4"/>
    <property type="match status" value="1"/>
</dbReference>
<dbReference type="GO" id="GO:0016987">
    <property type="term" value="F:sigma factor activity"/>
    <property type="evidence" value="ECO:0007669"/>
    <property type="project" value="UniProtKB-KW"/>
</dbReference>
<keyword evidence="3" id="KW-0731">Sigma factor</keyword>
<dbReference type="Pfam" id="PF04542">
    <property type="entry name" value="Sigma70_r2"/>
    <property type="match status" value="1"/>
</dbReference>
<protein>
    <submittedName>
        <fullName evidence="8">Sigma-70 family RNA polymerase sigma factor</fullName>
    </submittedName>
</protein>
<dbReference type="InterPro" id="IPR013249">
    <property type="entry name" value="RNA_pol_sigma70_r4_t2"/>
</dbReference>
<dbReference type="InterPro" id="IPR039425">
    <property type="entry name" value="RNA_pol_sigma-70-like"/>
</dbReference>
<dbReference type="InterPro" id="IPR013324">
    <property type="entry name" value="RNA_pol_sigma_r3/r4-like"/>
</dbReference>
<dbReference type="SUPFAM" id="SSF88946">
    <property type="entry name" value="Sigma2 domain of RNA polymerase sigma factors"/>
    <property type="match status" value="1"/>
</dbReference>
<name>A0A9Q9IG44_9ACTN</name>
<evidence type="ECO:0000256" key="1">
    <source>
        <dbReference type="ARBA" id="ARBA00010641"/>
    </source>
</evidence>
<sequence length="184" mass="20238">MADPVPDAARRPPLTGFDQFYEQAFRRVVGRMFLVVGNVHLAEELAQDAMVQIMDQWGERRDRSVESNVAWTVAIAVNLARRHWRSLAVRARAVARLAGRGHSGAVSLDVEAIERMDTYGLLATLPRRQREIATLSVLCDMPAEEIAAVLGISASAVRTHMQRVRKRLAGGVGKPLTDAGGERS</sequence>
<dbReference type="PANTHER" id="PTHR43133">
    <property type="entry name" value="RNA POLYMERASE ECF-TYPE SIGMA FACTO"/>
    <property type="match status" value="1"/>
</dbReference>
<dbReference type="Gene3D" id="1.10.10.10">
    <property type="entry name" value="Winged helix-like DNA-binding domain superfamily/Winged helix DNA-binding domain"/>
    <property type="match status" value="1"/>
</dbReference>
<dbReference type="EMBL" id="CP073767">
    <property type="protein sequence ID" value="UWZ52759.1"/>
    <property type="molecule type" value="Genomic_DNA"/>
</dbReference>
<dbReference type="SUPFAM" id="SSF88659">
    <property type="entry name" value="Sigma3 and sigma4 domains of RNA polymerase sigma factors"/>
    <property type="match status" value="1"/>
</dbReference>
<dbReference type="NCBIfam" id="TIGR02937">
    <property type="entry name" value="sigma70-ECF"/>
    <property type="match status" value="1"/>
</dbReference>
<gene>
    <name evidence="8" type="ORF">Daura_40025</name>
</gene>
<reference evidence="8" key="1">
    <citation type="submission" date="2021-04" db="EMBL/GenBank/DDBJ databases">
        <title>Dactylosporangium aurantiacum NRRL B-8018 full assembly.</title>
        <authorList>
            <person name="Hartkoorn R.C."/>
            <person name="Beaudoing E."/>
            <person name="Hot D."/>
        </authorList>
    </citation>
    <scope>NUCLEOTIDE SEQUENCE</scope>
    <source>
        <strain evidence="8">NRRL B-8018</strain>
    </source>
</reference>
<evidence type="ECO:0000256" key="4">
    <source>
        <dbReference type="ARBA" id="ARBA00023125"/>
    </source>
</evidence>
<comment type="similarity">
    <text evidence="1">Belongs to the sigma-70 factor family. ECF subfamily.</text>
</comment>
<dbReference type="InterPro" id="IPR014284">
    <property type="entry name" value="RNA_pol_sigma-70_dom"/>
</dbReference>
<accession>A0A9Q9IG44</accession>
<dbReference type="InterPro" id="IPR036388">
    <property type="entry name" value="WH-like_DNA-bd_sf"/>
</dbReference>
<dbReference type="KEGG" id="daur:Daura_40025"/>
<feature type="domain" description="RNA polymerase sigma-70 region 2" evidence="6">
    <location>
        <begin position="21"/>
        <end position="87"/>
    </location>
</feature>
<keyword evidence="4" id="KW-0238">DNA-binding</keyword>
<evidence type="ECO:0000259" key="7">
    <source>
        <dbReference type="Pfam" id="PF08281"/>
    </source>
</evidence>
<keyword evidence="2" id="KW-0805">Transcription regulation</keyword>
<evidence type="ECO:0000256" key="2">
    <source>
        <dbReference type="ARBA" id="ARBA00023015"/>
    </source>
</evidence>
<feature type="domain" description="RNA polymerase sigma factor 70 region 4 type 2" evidence="7">
    <location>
        <begin position="120"/>
        <end position="168"/>
    </location>
</feature>
<dbReference type="InterPro" id="IPR013325">
    <property type="entry name" value="RNA_pol_sigma_r2"/>
</dbReference>
<evidence type="ECO:0000259" key="6">
    <source>
        <dbReference type="Pfam" id="PF04542"/>
    </source>
</evidence>
<dbReference type="GO" id="GO:0006352">
    <property type="term" value="P:DNA-templated transcription initiation"/>
    <property type="evidence" value="ECO:0007669"/>
    <property type="project" value="InterPro"/>
</dbReference>
<dbReference type="PANTHER" id="PTHR43133:SF8">
    <property type="entry name" value="RNA POLYMERASE SIGMA FACTOR HI_1459-RELATED"/>
    <property type="match status" value="1"/>
</dbReference>
<dbReference type="Pfam" id="PF08281">
    <property type="entry name" value="Sigma70_r4_2"/>
    <property type="match status" value="1"/>
</dbReference>
<organism evidence="8 9">
    <name type="scientific">Dactylosporangium aurantiacum</name>
    <dbReference type="NCBI Taxonomy" id="35754"/>
    <lineage>
        <taxon>Bacteria</taxon>
        <taxon>Bacillati</taxon>
        <taxon>Actinomycetota</taxon>
        <taxon>Actinomycetes</taxon>
        <taxon>Micromonosporales</taxon>
        <taxon>Micromonosporaceae</taxon>
        <taxon>Dactylosporangium</taxon>
    </lineage>
</organism>